<dbReference type="EMBL" id="CAJFDH010000002">
    <property type="protein sequence ID" value="CAD5211638.1"/>
    <property type="molecule type" value="Genomic_DNA"/>
</dbReference>
<feature type="compositionally biased region" description="Basic and acidic residues" evidence="1">
    <location>
        <begin position="109"/>
        <end position="120"/>
    </location>
</feature>
<name>A0A811K6I2_9BILA</name>
<feature type="region of interest" description="Disordered" evidence="1">
    <location>
        <begin position="71"/>
        <end position="120"/>
    </location>
</feature>
<dbReference type="Proteomes" id="UP000783686">
    <property type="component" value="Unassembled WGS sequence"/>
</dbReference>
<dbReference type="EMBL" id="CAJFCW020000002">
    <property type="protein sequence ID" value="CAG9093978.1"/>
    <property type="molecule type" value="Genomic_DNA"/>
</dbReference>
<organism evidence="2 3">
    <name type="scientific">Bursaphelenchus okinawaensis</name>
    <dbReference type="NCBI Taxonomy" id="465554"/>
    <lineage>
        <taxon>Eukaryota</taxon>
        <taxon>Metazoa</taxon>
        <taxon>Ecdysozoa</taxon>
        <taxon>Nematoda</taxon>
        <taxon>Chromadorea</taxon>
        <taxon>Rhabditida</taxon>
        <taxon>Tylenchina</taxon>
        <taxon>Tylenchomorpha</taxon>
        <taxon>Aphelenchoidea</taxon>
        <taxon>Aphelenchoididae</taxon>
        <taxon>Bursaphelenchus</taxon>
    </lineage>
</organism>
<comment type="caution">
    <text evidence="2">The sequence shown here is derived from an EMBL/GenBank/DDBJ whole genome shotgun (WGS) entry which is preliminary data.</text>
</comment>
<evidence type="ECO:0000256" key="1">
    <source>
        <dbReference type="SAM" id="MobiDB-lite"/>
    </source>
</evidence>
<evidence type="ECO:0000313" key="2">
    <source>
        <dbReference type="EMBL" id="CAD5211638.1"/>
    </source>
</evidence>
<accession>A0A811K6I2</accession>
<dbReference type="Proteomes" id="UP000614601">
    <property type="component" value="Unassembled WGS sequence"/>
</dbReference>
<dbReference type="AlphaFoldDB" id="A0A811K6I2"/>
<feature type="region of interest" description="Disordered" evidence="1">
    <location>
        <begin position="1"/>
        <end position="26"/>
    </location>
</feature>
<feature type="compositionally biased region" description="Basic and acidic residues" evidence="1">
    <location>
        <begin position="1"/>
        <end position="10"/>
    </location>
</feature>
<proteinExistence type="predicted"/>
<evidence type="ECO:0000313" key="3">
    <source>
        <dbReference type="Proteomes" id="UP000614601"/>
    </source>
</evidence>
<feature type="compositionally biased region" description="Basic and acidic residues" evidence="1">
    <location>
        <begin position="91"/>
        <end position="101"/>
    </location>
</feature>
<sequence>MDSGHSREQKNGNATRRRGASLAHFGDHFMRSVTKLGGHRSALFPTKVEQSGRSKPAIICQSINVVKARTPSMNINARSKKTKAQKSRARVHNDSERRSRPTDPLTSENGERANEPHLFV</sequence>
<protein>
    <submittedName>
        <fullName evidence="2">Uncharacterized protein</fullName>
    </submittedName>
</protein>
<reference evidence="2" key="1">
    <citation type="submission" date="2020-09" db="EMBL/GenBank/DDBJ databases">
        <authorList>
            <person name="Kikuchi T."/>
        </authorList>
    </citation>
    <scope>NUCLEOTIDE SEQUENCE</scope>
    <source>
        <strain evidence="2">SH1</strain>
    </source>
</reference>
<keyword evidence="3" id="KW-1185">Reference proteome</keyword>
<gene>
    <name evidence="2" type="ORF">BOKJ2_LOCUS3794</name>
</gene>
<feature type="compositionally biased region" description="Basic residues" evidence="1">
    <location>
        <begin position="78"/>
        <end position="90"/>
    </location>
</feature>